<protein>
    <submittedName>
        <fullName evidence="1">Uncharacterized protein</fullName>
    </submittedName>
</protein>
<evidence type="ECO:0000313" key="1">
    <source>
        <dbReference type="EMBL" id="QJA74863.1"/>
    </source>
</evidence>
<dbReference type="EMBL" id="MT142125">
    <property type="protein sequence ID" value="QJA74863.1"/>
    <property type="molecule type" value="Genomic_DNA"/>
</dbReference>
<reference evidence="1" key="1">
    <citation type="submission" date="2020-03" db="EMBL/GenBank/DDBJ databases">
        <title>The deep terrestrial virosphere.</title>
        <authorList>
            <person name="Holmfeldt K."/>
            <person name="Nilsson E."/>
            <person name="Simone D."/>
            <person name="Lopez-Fernandez M."/>
            <person name="Wu X."/>
            <person name="de Brujin I."/>
            <person name="Lundin D."/>
            <person name="Andersson A."/>
            <person name="Bertilsson S."/>
            <person name="Dopson M."/>
        </authorList>
    </citation>
    <scope>NUCLEOTIDE SEQUENCE</scope>
    <source>
        <strain evidence="1">MM415A01916</strain>
    </source>
</reference>
<organism evidence="1">
    <name type="scientific">viral metagenome</name>
    <dbReference type="NCBI Taxonomy" id="1070528"/>
    <lineage>
        <taxon>unclassified sequences</taxon>
        <taxon>metagenomes</taxon>
        <taxon>organismal metagenomes</taxon>
    </lineage>
</organism>
<dbReference type="AlphaFoldDB" id="A0A6M3JXS9"/>
<gene>
    <name evidence="1" type="ORF">MM415A01916_0011</name>
</gene>
<accession>A0A6M3JXS9</accession>
<sequence>MAQSQKPTTLGYAEIAARMATAGDGSGSCIKSIVGLTGACTAAEASTFANPGGATKLAANGFTLVNAATVAASAGTVTVDHVFTASGTQSVSGFAIENDDDDVVIAECCFNAAVTCESSDTLTVQMTIEFKLGA</sequence>
<name>A0A6M3JXS9_9ZZZZ</name>
<proteinExistence type="predicted"/>